<accession>A0A2R5FRJ8</accession>
<protein>
    <submittedName>
        <fullName evidence="1">Uncharacterized protein</fullName>
    </submittedName>
</protein>
<name>A0A2R5FRJ8_NOSCO</name>
<comment type="caution">
    <text evidence="1">The sequence shown here is derived from an EMBL/GenBank/DDBJ whole genome shotgun (WGS) entry which is preliminary data.</text>
</comment>
<evidence type="ECO:0000313" key="2">
    <source>
        <dbReference type="Proteomes" id="UP000245124"/>
    </source>
</evidence>
<organism evidence="1 2">
    <name type="scientific">Nostoc commune NIES-4072</name>
    <dbReference type="NCBI Taxonomy" id="2005467"/>
    <lineage>
        <taxon>Bacteria</taxon>
        <taxon>Bacillati</taxon>
        <taxon>Cyanobacteriota</taxon>
        <taxon>Cyanophyceae</taxon>
        <taxon>Nostocales</taxon>
        <taxon>Nostocaceae</taxon>
        <taxon>Nostoc</taxon>
    </lineage>
</organism>
<keyword evidence="2" id="KW-1185">Reference proteome</keyword>
<proteinExistence type="predicted"/>
<gene>
    <name evidence="1" type="ORF">NIES4072_19380</name>
</gene>
<sequence>MLAPPLCSTRLQHGLSCALSQPPNIYYSLEVIIFVKIVRICTRIYKKFVILTKQLYLQRNFVAPLTFVNLFHAPYQIRGILPPPLET</sequence>
<evidence type="ECO:0000313" key="1">
    <source>
        <dbReference type="EMBL" id="GBG18274.1"/>
    </source>
</evidence>
<dbReference type="AlphaFoldDB" id="A0A2R5FRJ8"/>
<dbReference type="Proteomes" id="UP000245124">
    <property type="component" value="Unassembled WGS sequence"/>
</dbReference>
<dbReference type="EMBL" id="BDUD01000001">
    <property type="protein sequence ID" value="GBG18274.1"/>
    <property type="molecule type" value="Genomic_DNA"/>
</dbReference>
<reference evidence="1 2" key="1">
    <citation type="submission" date="2017-06" db="EMBL/GenBank/DDBJ databases">
        <title>Genome sequencing of cyanobaciteial culture collection at National Institute for Environmental Studies (NIES).</title>
        <authorList>
            <person name="Hirose Y."/>
            <person name="Shimura Y."/>
            <person name="Fujisawa T."/>
            <person name="Nakamura Y."/>
            <person name="Kawachi M."/>
        </authorList>
    </citation>
    <scope>NUCLEOTIDE SEQUENCE [LARGE SCALE GENOMIC DNA]</scope>
    <source>
        <strain evidence="1 2">NIES-4072</strain>
    </source>
</reference>